<sequence>MFNSTTDSAIRGRGMIYKPQAGIQVARATNTLIEGITLINANLDTREAKIVHIRDVKSFSATQWGDGMDFYCSQGVLVEDVLYRNSDDCVTIYNHGNEWSGDPRNITVRDSSFWADVAHPINVGMHGNTDHPETMSEITSSNIDILDHREPQFDYQGCIAINPGDSNLVRDVLIENIRVEDFHVGQLLNKRVMYNTK</sequence>
<evidence type="ECO:0000256" key="13">
    <source>
        <dbReference type="RuleBase" id="RU361169"/>
    </source>
</evidence>
<evidence type="ECO:0000256" key="4">
    <source>
        <dbReference type="ARBA" id="ARBA00022729"/>
    </source>
</evidence>
<dbReference type="GO" id="GO:0004650">
    <property type="term" value="F:polygalacturonase activity"/>
    <property type="evidence" value="ECO:0007669"/>
    <property type="project" value="InterPro"/>
</dbReference>
<dbReference type="Pfam" id="PF00295">
    <property type="entry name" value="Glyco_hydro_28"/>
    <property type="match status" value="1"/>
</dbReference>
<keyword evidence="6 13" id="KW-0378">Hydrolase</keyword>
<proteinExistence type="inferred from homology"/>
<dbReference type="GO" id="GO:0000272">
    <property type="term" value="P:polysaccharide catabolic process"/>
    <property type="evidence" value="ECO:0007669"/>
    <property type="project" value="UniProtKB-KW"/>
</dbReference>
<evidence type="ECO:0000256" key="5">
    <source>
        <dbReference type="ARBA" id="ARBA00022737"/>
    </source>
</evidence>
<dbReference type="InterPro" id="IPR012334">
    <property type="entry name" value="Pectin_lyas_fold"/>
</dbReference>
<evidence type="ECO:0000256" key="8">
    <source>
        <dbReference type="ARBA" id="ARBA00023277"/>
    </source>
</evidence>
<evidence type="ECO:0000256" key="3">
    <source>
        <dbReference type="ARBA" id="ARBA00022525"/>
    </source>
</evidence>
<reference evidence="14" key="1">
    <citation type="journal article" date="2020" name="Stud. Mycol.">
        <title>101 Dothideomycetes genomes: a test case for predicting lifestyles and emergence of pathogens.</title>
        <authorList>
            <person name="Haridas S."/>
            <person name="Albert R."/>
            <person name="Binder M."/>
            <person name="Bloem J."/>
            <person name="Labutti K."/>
            <person name="Salamov A."/>
            <person name="Andreopoulos B."/>
            <person name="Baker S."/>
            <person name="Barry K."/>
            <person name="Bills G."/>
            <person name="Bluhm B."/>
            <person name="Cannon C."/>
            <person name="Castanera R."/>
            <person name="Culley D."/>
            <person name="Daum C."/>
            <person name="Ezra D."/>
            <person name="Gonzalez J."/>
            <person name="Henrissat B."/>
            <person name="Kuo A."/>
            <person name="Liang C."/>
            <person name="Lipzen A."/>
            <person name="Lutzoni F."/>
            <person name="Magnuson J."/>
            <person name="Mondo S."/>
            <person name="Nolan M."/>
            <person name="Ohm R."/>
            <person name="Pangilinan J."/>
            <person name="Park H.-J."/>
            <person name="Ramirez L."/>
            <person name="Alfaro M."/>
            <person name="Sun H."/>
            <person name="Tritt A."/>
            <person name="Yoshinaga Y."/>
            <person name="Zwiers L.-H."/>
            <person name="Turgeon B."/>
            <person name="Goodwin S."/>
            <person name="Spatafora J."/>
            <person name="Crous P."/>
            <person name="Grigoriev I."/>
        </authorList>
    </citation>
    <scope>NUCLEOTIDE SEQUENCE</scope>
    <source>
        <strain evidence="14">CBS 110217</strain>
    </source>
</reference>
<dbReference type="EMBL" id="ML978166">
    <property type="protein sequence ID" value="KAF2033430.1"/>
    <property type="molecule type" value="Genomic_DNA"/>
</dbReference>
<keyword evidence="8" id="KW-0119">Carbohydrate metabolism</keyword>
<keyword evidence="3" id="KW-0964">Secreted</keyword>
<comment type="similarity">
    <text evidence="2 13">Belongs to the glycosyl hydrolase 28 family.</text>
</comment>
<keyword evidence="10" id="KW-0961">Cell wall biogenesis/degradation</keyword>
<keyword evidence="4" id="KW-0732">Signal</keyword>
<dbReference type="SUPFAM" id="SSF51126">
    <property type="entry name" value="Pectin lyase-like"/>
    <property type="match status" value="1"/>
</dbReference>
<dbReference type="Gene3D" id="2.160.20.10">
    <property type="entry name" value="Single-stranded right-handed beta-helix, Pectin lyase-like"/>
    <property type="match status" value="1"/>
</dbReference>
<keyword evidence="7" id="KW-0325">Glycoprotein</keyword>
<keyword evidence="15" id="KW-1185">Reference proteome</keyword>
<dbReference type="PANTHER" id="PTHR31736:SF9">
    <property type="entry name" value="ENDO-XYLOGALACTURONAN HYDROLASE A-RELATED"/>
    <property type="match status" value="1"/>
</dbReference>
<evidence type="ECO:0000256" key="6">
    <source>
        <dbReference type="ARBA" id="ARBA00022801"/>
    </source>
</evidence>
<comment type="caution">
    <text evidence="14">The sequence shown here is derived from an EMBL/GenBank/DDBJ whole genome shotgun (WGS) entry which is preliminary data.</text>
</comment>
<evidence type="ECO:0000256" key="1">
    <source>
        <dbReference type="ARBA" id="ARBA00004613"/>
    </source>
</evidence>
<comment type="function">
    <text evidence="12">Pectinolytic enzyme involved in the degradation of xylogalacturonan (xga), a galacturonan backbone heavily substituted with xylose, and which is one important component of the hairy regions of pectin. Activity requires a galacturonic acid backbone substituted with xylose.</text>
</comment>
<accession>A0A9P4HEM0</accession>
<keyword evidence="9 13" id="KW-0326">Glycosidase</keyword>
<dbReference type="Proteomes" id="UP000799777">
    <property type="component" value="Unassembled WGS sequence"/>
</dbReference>
<dbReference type="GO" id="GO:0071555">
    <property type="term" value="P:cell wall organization"/>
    <property type="evidence" value="ECO:0007669"/>
    <property type="project" value="UniProtKB-KW"/>
</dbReference>
<evidence type="ECO:0000256" key="9">
    <source>
        <dbReference type="ARBA" id="ARBA00023295"/>
    </source>
</evidence>
<dbReference type="GO" id="GO:0005576">
    <property type="term" value="C:extracellular region"/>
    <property type="evidence" value="ECO:0007669"/>
    <property type="project" value="UniProtKB-SubCell"/>
</dbReference>
<evidence type="ECO:0000313" key="14">
    <source>
        <dbReference type="EMBL" id="KAF2033430.1"/>
    </source>
</evidence>
<name>A0A9P4HEM0_9PLEO</name>
<protein>
    <submittedName>
        <fullName evidence="14">Uncharacterized protein</fullName>
    </submittedName>
</protein>
<evidence type="ECO:0000313" key="15">
    <source>
        <dbReference type="Proteomes" id="UP000799777"/>
    </source>
</evidence>
<dbReference type="OrthoDB" id="187139at2759"/>
<gene>
    <name evidence="14" type="ORF">EK21DRAFT_108898</name>
</gene>
<dbReference type="PANTHER" id="PTHR31736">
    <property type="match status" value="1"/>
</dbReference>
<evidence type="ECO:0000256" key="12">
    <source>
        <dbReference type="ARBA" id="ARBA00037278"/>
    </source>
</evidence>
<dbReference type="AlphaFoldDB" id="A0A9P4HEM0"/>
<keyword evidence="5" id="KW-0677">Repeat</keyword>
<comment type="subcellular location">
    <subcellularLocation>
        <location evidence="1">Secreted</location>
    </subcellularLocation>
</comment>
<evidence type="ECO:0000256" key="10">
    <source>
        <dbReference type="ARBA" id="ARBA00023316"/>
    </source>
</evidence>
<keyword evidence="11" id="KW-0624">Polysaccharide degradation</keyword>
<evidence type="ECO:0000256" key="2">
    <source>
        <dbReference type="ARBA" id="ARBA00008834"/>
    </source>
</evidence>
<organism evidence="14 15">
    <name type="scientific">Setomelanomma holmii</name>
    <dbReference type="NCBI Taxonomy" id="210430"/>
    <lineage>
        <taxon>Eukaryota</taxon>
        <taxon>Fungi</taxon>
        <taxon>Dikarya</taxon>
        <taxon>Ascomycota</taxon>
        <taxon>Pezizomycotina</taxon>
        <taxon>Dothideomycetes</taxon>
        <taxon>Pleosporomycetidae</taxon>
        <taxon>Pleosporales</taxon>
        <taxon>Pleosporineae</taxon>
        <taxon>Phaeosphaeriaceae</taxon>
        <taxon>Setomelanomma</taxon>
    </lineage>
</organism>
<evidence type="ECO:0000256" key="11">
    <source>
        <dbReference type="ARBA" id="ARBA00023326"/>
    </source>
</evidence>
<dbReference type="InterPro" id="IPR000743">
    <property type="entry name" value="Glyco_hydro_28"/>
</dbReference>
<dbReference type="InterPro" id="IPR011050">
    <property type="entry name" value="Pectin_lyase_fold/virulence"/>
</dbReference>
<evidence type="ECO:0000256" key="7">
    <source>
        <dbReference type="ARBA" id="ARBA00023180"/>
    </source>
</evidence>